<feature type="transmembrane region" description="Helical" evidence="12">
    <location>
        <begin position="190"/>
        <end position="216"/>
    </location>
</feature>
<keyword evidence="10 12" id="KW-0472">Membrane</keyword>
<name>A0A840AJ27_9HYPH</name>
<feature type="transmembrane region" description="Helical" evidence="12">
    <location>
        <begin position="20"/>
        <end position="40"/>
    </location>
</feature>
<evidence type="ECO:0000256" key="6">
    <source>
        <dbReference type="ARBA" id="ARBA00022692"/>
    </source>
</evidence>
<evidence type="ECO:0000256" key="3">
    <source>
        <dbReference type="ARBA" id="ARBA00022448"/>
    </source>
</evidence>
<evidence type="ECO:0000259" key="13">
    <source>
        <dbReference type="Pfam" id="PF00999"/>
    </source>
</evidence>
<evidence type="ECO:0000256" key="4">
    <source>
        <dbReference type="ARBA" id="ARBA00022449"/>
    </source>
</evidence>
<keyword evidence="8" id="KW-0915">Sodium</keyword>
<evidence type="ECO:0000256" key="2">
    <source>
        <dbReference type="ARBA" id="ARBA00007367"/>
    </source>
</evidence>
<keyword evidence="15" id="KW-1185">Reference proteome</keyword>
<feature type="transmembrane region" description="Helical" evidence="12">
    <location>
        <begin position="373"/>
        <end position="396"/>
    </location>
</feature>
<comment type="similarity">
    <text evidence="2">Belongs to the monovalent cation:proton antiporter 1 (CPA1) transporter (TC 2.A.36) family.</text>
</comment>
<dbReference type="Gene3D" id="6.10.140.1330">
    <property type="match status" value="1"/>
</dbReference>
<comment type="caution">
    <text evidence="14">The sequence shown here is derived from an EMBL/GenBank/DDBJ whole genome shotgun (WGS) entry which is preliminary data.</text>
</comment>
<keyword evidence="7 12" id="KW-1133">Transmembrane helix</keyword>
<organism evidence="14 15">
    <name type="scientific">Kaistia hirudinis</name>
    <dbReference type="NCBI Taxonomy" id="1293440"/>
    <lineage>
        <taxon>Bacteria</taxon>
        <taxon>Pseudomonadati</taxon>
        <taxon>Pseudomonadota</taxon>
        <taxon>Alphaproteobacteria</taxon>
        <taxon>Hyphomicrobiales</taxon>
        <taxon>Kaistiaceae</taxon>
        <taxon>Kaistia</taxon>
    </lineage>
</organism>
<protein>
    <submittedName>
        <fullName evidence="14">CPA1 family monovalent cation:H+ antiporter</fullName>
    </submittedName>
</protein>
<comment type="subcellular location">
    <subcellularLocation>
        <location evidence="1">Cell membrane</location>
        <topology evidence="1">Multi-pass membrane protein</topology>
    </subcellularLocation>
</comment>
<evidence type="ECO:0000256" key="8">
    <source>
        <dbReference type="ARBA" id="ARBA00023053"/>
    </source>
</evidence>
<feature type="transmembrane region" description="Helical" evidence="12">
    <location>
        <begin position="343"/>
        <end position="361"/>
    </location>
</feature>
<evidence type="ECO:0000256" key="7">
    <source>
        <dbReference type="ARBA" id="ARBA00022989"/>
    </source>
</evidence>
<proteinExistence type="inferred from homology"/>
<dbReference type="InterPro" id="IPR018422">
    <property type="entry name" value="Cation/H_exchanger_CPA1"/>
</dbReference>
<dbReference type="Proteomes" id="UP000553963">
    <property type="component" value="Unassembled WGS sequence"/>
</dbReference>
<reference evidence="14 15" key="1">
    <citation type="submission" date="2020-08" db="EMBL/GenBank/DDBJ databases">
        <title>Genomic Encyclopedia of Type Strains, Phase IV (KMG-IV): sequencing the most valuable type-strain genomes for metagenomic binning, comparative biology and taxonomic classification.</title>
        <authorList>
            <person name="Goeker M."/>
        </authorList>
    </citation>
    <scope>NUCLEOTIDE SEQUENCE [LARGE SCALE GENOMIC DNA]</scope>
    <source>
        <strain evidence="14 15">DSM 25966</strain>
    </source>
</reference>
<evidence type="ECO:0000256" key="12">
    <source>
        <dbReference type="SAM" id="Phobius"/>
    </source>
</evidence>
<dbReference type="GO" id="GO:0098719">
    <property type="term" value="P:sodium ion import across plasma membrane"/>
    <property type="evidence" value="ECO:0007669"/>
    <property type="project" value="TreeGrafter"/>
</dbReference>
<evidence type="ECO:0000256" key="9">
    <source>
        <dbReference type="ARBA" id="ARBA00023065"/>
    </source>
</evidence>
<feature type="domain" description="Cation/H+ exchanger transmembrane" evidence="13">
    <location>
        <begin position="4"/>
        <end position="397"/>
    </location>
</feature>
<feature type="transmembrane region" description="Helical" evidence="12">
    <location>
        <begin position="223"/>
        <end position="239"/>
    </location>
</feature>
<dbReference type="InterPro" id="IPR006153">
    <property type="entry name" value="Cation/H_exchanger_TM"/>
</dbReference>
<dbReference type="GO" id="GO:0015386">
    <property type="term" value="F:potassium:proton antiporter activity"/>
    <property type="evidence" value="ECO:0007669"/>
    <property type="project" value="TreeGrafter"/>
</dbReference>
<keyword evidence="11" id="KW-0739">Sodium transport</keyword>
<feature type="transmembrane region" description="Helical" evidence="12">
    <location>
        <begin position="309"/>
        <end position="331"/>
    </location>
</feature>
<evidence type="ECO:0000313" key="14">
    <source>
        <dbReference type="EMBL" id="MBB3930200.1"/>
    </source>
</evidence>
<sequence length="403" mass="42682">MLAAVIGVANERWFGLPRPIALLIGAIIVSLGILFASDVLSLDLQHRTRMRLVHSDLPDVLLDGVLALLLFAASLQVDLVALRRHLVPIVLFSTMSVVIAMLLFGFGMFKLFALAGVPVPLAWCFVLGAILAPTDAVAVEQLLHRVKMPESLRAMISGESLFNDGAAVVLFFAALAAATGLEHETGHGEIALHLIVASLGAIALGAATGFVAAAAVRRIVEPALVVTVSLGLILATYRLAAWLEISGPVAVVVCGLVFYNAGGRRIETLGHGAPLKAFWSIIDDLVNTLLFLIMGFELLAIRFTAVPLILVGAAILMSLFVRFASIALPMLLARRPEGGRAPAIAVLTWTGLRGGISLALVLGLPEGPYRDELAMVCYAVVLFTVLIQGLSTPALVRRLYSKG</sequence>
<feature type="transmembrane region" description="Helical" evidence="12">
    <location>
        <begin position="160"/>
        <end position="178"/>
    </location>
</feature>
<dbReference type="AlphaFoldDB" id="A0A840AJ27"/>
<dbReference type="PANTHER" id="PTHR10110:SF195">
    <property type="entry name" value="NA(+)_H(+) ANTIPORTER NHAS2"/>
    <property type="match status" value="1"/>
</dbReference>
<dbReference type="EMBL" id="JACIDS010000002">
    <property type="protein sequence ID" value="MBB3930200.1"/>
    <property type="molecule type" value="Genomic_DNA"/>
</dbReference>
<feature type="transmembrane region" description="Helical" evidence="12">
    <location>
        <begin position="60"/>
        <end position="82"/>
    </location>
</feature>
<evidence type="ECO:0000256" key="10">
    <source>
        <dbReference type="ARBA" id="ARBA00023136"/>
    </source>
</evidence>
<keyword evidence="6 12" id="KW-0812">Transmembrane</keyword>
<feature type="transmembrane region" description="Helical" evidence="12">
    <location>
        <begin position="89"/>
        <end position="114"/>
    </location>
</feature>
<dbReference type="GO" id="GO:0005886">
    <property type="term" value="C:plasma membrane"/>
    <property type="evidence" value="ECO:0007669"/>
    <property type="project" value="UniProtKB-SubCell"/>
</dbReference>
<gene>
    <name evidence="14" type="ORF">GGR25_001239</name>
</gene>
<dbReference type="GO" id="GO:0051453">
    <property type="term" value="P:regulation of intracellular pH"/>
    <property type="evidence" value="ECO:0007669"/>
    <property type="project" value="TreeGrafter"/>
</dbReference>
<dbReference type="GO" id="GO:0015385">
    <property type="term" value="F:sodium:proton antiporter activity"/>
    <property type="evidence" value="ECO:0007669"/>
    <property type="project" value="InterPro"/>
</dbReference>
<keyword evidence="9" id="KW-0406">Ion transport</keyword>
<evidence type="ECO:0000256" key="5">
    <source>
        <dbReference type="ARBA" id="ARBA00022475"/>
    </source>
</evidence>
<evidence type="ECO:0000256" key="11">
    <source>
        <dbReference type="ARBA" id="ARBA00023201"/>
    </source>
</evidence>
<accession>A0A840AJ27</accession>
<evidence type="ECO:0000256" key="1">
    <source>
        <dbReference type="ARBA" id="ARBA00004651"/>
    </source>
</evidence>
<dbReference type="PANTHER" id="PTHR10110">
    <property type="entry name" value="SODIUM/HYDROGEN EXCHANGER"/>
    <property type="match status" value="1"/>
</dbReference>
<keyword evidence="3" id="KW-0813">Transport</keyword>
<keyword evidence="5" id="KW-1003">Cell membrane</keyword>
<feature type="transmembrane region" description="Helical" evidence="12">
    <location>
        <begin position="120"/>
        <end position="139"/>
    </location>
</feature>
<dbReference type="Pfam" id="PF00999">
    <property type="entry name" value="Na_H_Exchanger"/>
    <property type="match status" value="1"/>
</dbReference>
<keyword evidence="4" id="KW-0050">Antiport</keyword>
<evidence type="ECO:0000313" key="15">
    <source>
        <dbReference type="Proteomes" id="UP000553963"/>
    </source>
</evidence>